<name>A0ABV2TWV4_9FLAO</name>
<gene>
    <name evidence="3" type="ORF">ABXZ32_05310</name>
</gene>
<comment type="caution">
    <text evidence="3">The sequence shown here is derived from an EMBL/GenBank/DDBJ whole genome shotgun (WGS) entry which is preliminary data.</text>
</comment>
<sequence>MAKKGNISLKSKDSTHLLVIRLSAMGDVAMTVPVLSGLVSQYPNVQITVLTRSFFAPLFQGIPNVTVYAADVKGKHKGVVGLFSLYKELKCLGVDAVADLHNVLRSSILKGFFRLTNIPFVQVDKGRSEKKALTSSAKKIFKPLKSTHQRYADVFAILGFPVNLESVTPASKREMSTTVQKVVGPKAEKWIGIAPFAAFDGKMYPLPQMHKVVKALNESTNYKILLFGGGKKEEEQLETWAIEFSNCVNMAGKITFEEELTVISNLDLMLAMDSGNAHLAAIFGVPTITIWGVTHPYAGFYPFKQNIDNALLADRHQYPLIPTSVYGNKFPKGYDNVMDTITPEAIIAKVNSVLKRE</sequence>
<dbReference type="Pfam" id="PF01075">
    <property type="entry name" value="Glyco_transf_9"/>
    <property type="match status" value="1"/>
</dbReference>
<keyword evidence="2 3" id="KW-0808">Transferase</keyword>
<dbReference type="GO" id="GO:0016757">
    <property type="term" value="F:glycosyltransferase activity"/>
    <property type="evidence" value="ECO:0007669"/>
    <property type="project" value="UniProtKB-KW"/>
</dbReference>
<dbReference type="EMBL" id="JBEWYP010000002">
    <property type="protein sequence ID" value="MET7028799.1"/>
    <property type="molecule type" value="Genomic_DNA"/>
</dbReference>
<reference evidence="3 4" key="1">
    <citation type="submission" date="2024-07" db="EMBL/GenBank/DDBJ databases">
        <title>The genome sequence of type strain Sediminicola luteus GDMCC 1.2596T.</title>
        <authorList>
            <person name="Liu Y."/>
        </authorList>
    </citation>
    <scope>NUCLEOTIDE SEQUENCE [LARGE SCALE GENOMIC DNA]</scope>
    <source>
        <strain evidence="3 4">GDMCC 1.2596</strain>
    </source>
</reference>
<dbReference type="SUPFAM" id="SSF53756">
    <property type="entry name" value="UDP-Glycosyltransferase/glycogen phosphorylase"/>
    <property type="match status" value="1"/>
</dbReference>
<dbReference type="Proteomes" id="UP001549773">
    <property type="component" value="Unassembled WGS sequence"/>
</dbReference>
<dbReference type="InterPro" id="IPR002201">
    <property type="entry name" value="Glyco_trans_9"/>
</dbReference>
<keyword evidence="1 3" id="KW-0328">Glycosyltransferase</keyword>
<dbReference type="Gene3D" id="3.40.50.2000">
    <property type="entry name" value="Glycogen Phosphorylase B"/>
    <property type="match status" value="2"/>
</dbReference>
<dbReference type="InterPro" id="IPR051199">
    <property type="entry name" value="LPS_LOS_Heptosyltrfase"/>
</dbReference>
<dbReference type="EC" id="2.4.-.-" evidence="3"/>
<dbReference type="PANTHER" id="PTHR30160">
    <property type="entry name" value="TETRAACYLDISACCHARIDE 4'-KINASE-RELATED"/>
    <property type="match status" value="1"/>
</dbReference>
<evidence type="ECO:0000313" key="4">
    <source>
        <dbReference type="Proteomes" id="UP001549773"/>
    </source>
</evidence>
<accession>A0ABV2TWV4</accession>
<proteinExistence type="predicted"/>
<evidence type="ECO:0000313" key="3">
    <source>
        <dbReference type="EMBL" id="MET7028799.1"/>
    </source>
</evidence>
<dbReference type="PANTHER" id="PTHR30160:SF22">
    <property type="entry name" value="LIPOPOLYSACCHARIDE CORE BIOSYNTHESIS PROTEIN"/>
    <property type="match status" value="1"/>
</dbReference>
<keyword evidence="4" id="KW-1185">Reference proteome</keyword>
<evidence type="ECO:0000256" key="1">
    <source>
        <dbReference type="ARBA" id="ARBA00022676"/>
    </source>
</evidence>
<organism evidence="3 4">
    <name type="scientific">Sediminicola luteus</name>
    <dbReference type="NCBI Taxonomy" id="319238"/>
    <lineage>
        <taxon>Bacteria</taxon>
        <taxon>Pseudomonadati</taxon>
        <taxon>Bacteroidota</taxon>
        <taxon>Flavobacteriia</taxon>
        <taxon>Flavobacteriales</taxon>
        <taxon>Flavobacteriaceae</taxon>
        <taxon>Sediminicola</taxon>
    </lineage>
</organism>
<dbReference type="RefSeq" id="WP_354617631.1">
    <property type="nucleotide sequence ID" value="NZ_JBEWYP010000002.1"/>
</dbReference>
<protein>
    <submittedName>
        <fullName evidence="3">Glycosyltransferase family 9 protein</fullName>
        <ecNumber evidence="3">2.4.-.-</ecNumber>
    </submittedName>
</protein>
<dbReference type="CDD" id="cd03789">
    <property type="entry name" value="GT9_LPS_heptosyltransferase"/>
    <property type="match status" value="1"/>
</dbReference>
<evidence type="ECO:0000256" key="2">
    <source>
        <dbReference type="ARBA" id="ARBA00022679"/>
    </source>
</evidence>